<dbReference type="InterPro" id="IPR017872">
    <property type="entry name" value="Pyrmidine_PPase_CS"/>
</dbReference>
<name>A0ABY6BBP3_9GAMM</name>
<dbReference type="InterPro" id="IPR036566">
    <property type="entry name" value="PYNP-like_C_sf"/>
</dbReference>
<accession>A0ABY6BBP3</accession>
<dbReference type="InterPro" id="IPR035902">
    <property type="entry name" value="Nuc_phospho_transferase"/>
</dbReference>
<reference evidence="6" key="1">
    <citation type="submission" date="2022-09" db="EMBL/GenBank/DDBJ databases">
        <title>Tahibacter sp. nov., isolated from a fresh water.</title>
        <authorList>
            <person name="Baek J.H."/>
            <person name="Lee J.K."/>
            <person name="Kim J.M."/>
            <person name="Jeon C.O."/>
        </authorList>
    </citation>
    <scope>NUCLEOTIDE SEQUENCE</scope>
    <source>
        <strain evidence="6">W38</strain>
    </source>
</reference>
<dbReference type="InterPro" id="IPR036320">
    <property type="entry name" value="Glycosyl_Trfase_fam3_N_dom_sf"/>
</dbReference>
<keyword evidence="2 4" id="KW-0808">Transferase</keyword>
<dbReference type="Proteomes" id="UP001064632">
    <property type="component" value="Chromosome"/>
</dbReference>
<dbReference type="SUPFAM" id="SSF47648">
    <property type="entry name" value="Nucleoside phosphorylase/phosphoribosyltransferase N-terminal domain"/>
    <property type="match status" value="1"/>
</dbReference>
<evidence type="ECO:0000259" key="5">
    <source>
        <dbReference type="SMART" id="SM00941"/>
    </source>
</evidence>
<dbReference type="EMBL" id="CP104694">
    <property type="protein sequence ID" value="UXI66056.1"/>
    <property type="molecule type" value="Genomic_DNA"/>
</dbReference>
<keyword evidence="7" id="KW-1185">Reference proteome</keyword>
<dbReference type="Gene3D" id="1.20.970.50">
    <property type="match status" value="1"/>
</dbReference>
<proteinExistence type="inferred from homology"/>
<evidence type="ECO:0000256" key="4">
    <source>
        <dbReference type="HAMAP-Rule" id="MF_00703"/>
    </source>
</evidence>
<dbReference type="PROSITE" id="PS00647">
    <property type="entry name" value="THYMID_PHOSPHORYLASE"/>
    <property type="match status" value="1"/>
</dbReference>
<evidence type="ECO:0000313" key="6">
    <source>
        <dbReference type="EMBL" id="UXI66056.1"/>
    </source>
</evidence>
<dbReference type="EC" id="2.4.2.4" evidence="4"/>
<dbReference type="Gene3D" id="3.40.1030.10">
    <property type="entry name" value="Nucleoside phosphorylase/phosphoribosyltransferase catalytic domain"/>
    <property type="match status" value="1"/>
</dbReference>
<dbReference type="NCBIfam" id="TIGR02645">
    <property type="entry name" value="ARCH_P_rylase"/>
    <property type="match status" value="1"/>
</dbReference>
<dbReference type="Gene3D" id="3.90.1170.30">
    <property type="entry name" value="Pyrimidine nucleoside phosphorylase-like, C-terminal domain"/>
    <property type="match status" value="1"/>
</dbReference>
<dbReference type="InterPro" id="IPR028579">
    <property type="entry name" value="Thym_Pase_Put"/>
</dbReference>
<feature type="domain" description="Pyrimidine nucleoside phosphorylase C-terminal" evidence="5">
    <location>
        <begin position="425"/>
        <end position="492"/>
    </location>
</feature>
<dbReference type="PANTHER" id="PTHR10515:SF0">
    <property type="entry name" value="THYMIDINE PHOSPHORYLASE"/>
    <property type="match status" value="1"/>
</dbReference>
<dbReference type="HAMAP" id="MF_00703">
    <property type="entry name" value="Thymid_phosp_2"/>
    <property type="match status" value="1"/>
</dbReference>
<dbReference type="NCBIfam" id="NF003338">
    <property type="entry name" value="PRK04350.1"/>
    <property type="match status" value="1"/>
</dbReference>
<dbReference type="SUPFAM" id="SSF52418">
    <property type="entry name" value="Nucleoside phosphorylase/phosphoribosyltransferase catalytic domain"/>
    <property type="match status" value="1"/>
</dbReference>
<dbReference type="Pfam" id="PF00591">
    <property type="entry name" value="Glycos_transf_3"/>
    <property type="match status" value="1"/>
</dbReference>
<dbReference type="InterPro" id="IPR013466">
    <property type="entry name" value="Thymidine/AMP_Pase"/>
</dbReference>
<comment type="catalytic activity">
    <reaction evidence="3 4">
        <text>thymidine + phosphate = 2-deoxy-alpha-D-ribose 1-phosphate + thymine</text>
        <dbReference type="Rhea" id="RHEA:16037"/>
        <dbReference type="ChEBI" id="CHEBI:17748"/>
        <dbReference type="ChEBI" id="CHEBI:17821"/>
        <dbReference type="ChEBI" id="CHEBI:43474"/>
        <dbReference type="ChEBI" id="CHEBI:57259"/>
        <dbReference type="EC" id="2.4.2.4"/>
    </reaction>
</comment>
<gene>
    <name evidence="6" type="ORF">N4264_14985</name>
</gene>
<dbReference type="Pfam" id="PF07831">
    <property type="entry name" value="PYNP_C"/>
    <property type="match status" value="1"/>
</dbReference>
<dbReference type="SUPFAM" id="SSF54680">
    <property type="entry name" value="Pyrimidine nucleoside phosphorylase C-terminal domain"/>
    <property type="match status" value="1"/>
</dbReference>
<dbReference type="InterPro" id="IPR000312">
    <property type="entry name" value="Glycosyl_Trfase_fam3"/>
</dbReference>
<sequence length="498" mass="52745">MRLRLRRMGVDTYQESVVYMHRNCVVCRSEGFEAQSRIVVEGNGRRIVATLNVVTDDWISMDSAGLSEAGWRRLNAPEGTWLRFSHPAPAESASDLRAKVYGQTLDVGQYERLLRDAIAGRLADIELAAFVTACAGDRLGLEENIALTRAMINVGERLQWPRTPVLDKHCVGGLPGNRTTPIVVAIVAAAGYLIPKTSSRAITSPAGTADTMETLAPVELGLAAMRRVVEREGGCIVWGGAVGLSPADDVLIRVERPLDFDSDAQLTASVLSKKVAAGATHVVLDLPVGPTAKVRSAETAASLGRLLSAVAQALGLVVDIHLSDGRQPVGRGVGPALEALDVLKVLRNAADAPQDLRERALELAGRVLDFVPGADGRSGSQRARALLESGAAERKFIAICEAQGGFRQPSAAPHRTVFAAPSDGVVAAIDNRRLSRLAKLAGAPRAPAAGLEIHVRLDQRVGAGEPLLTLHAQTSGELAYANEYLAQHSDIVKLGAAS</sequence>
<evidence type="ECO:0000256" key="3">
    <source>
        <dbReference type="ARBA" id="ARBA00048550"/>
    </source>
</evidence>
<dbReference type="InterPro" id="IPR000053">
    <property type="entry name" value="Thymidine/pyrmidine_PPase"/>
</dbReference>
<keyword evidence="1 4" id="KW-0328">Glycosyltransferase</keyword>
<dbReference type="InterPro" id="IPR017459">
    <property type="entry name" value="Glycosyl_Trfase_fam3_N_dom"/>
</dbReference>
<dbReference type="SMART" id="SM00941">
    <property type="entry name" value="PYNP_C"/>
    <property type="match status" value="1"/>
</dbReference>
<dbReference type="RefSeq" id="WP_261693042.1">
    <property type="nucleotide sequence ID" value="NZ_CP104694.1"/>
</dbReference>
<protein>
    <recommendedName>
        <fullName evidence="4">Putative thymidine phosphorylase</fullName>
        <ecNumber evidence="4">2.4.2.4</ecNumber>
    </recommendedName>
    <alternativeName>
        <fullName evidence="4">TdRPase</fullName>
    </alternativeName>
</protein>
<evidence type="ECO:0000313" key="7">
    <source>
        <dbReference type="Proteomes" id="UP001064632"/>
    </source>
</evidence>
<dbReference type="PANTHER" id="PTHR10515">
    <property type="entry name" value="THYMIDINE PHOSPHORYLASE"/>
    <property type="match status" value="1"/>
</dbReference>
<organism evidence="6 7">
    <name type="scientific">Tahibacter amnicola</name>
    <dbReference type="NCBI Taxonomy" id="2976241"/>
    <lineage>
        <taxon>Bacteria</taxon>
        <taxon>Pseudomonadati</taxon>
        <taxon>Pseudomonadota</taxon>
        <taxon>Gammaproteobacteria</taxon>
        <taxon>Lysobacterales</taxon>
        <taxon>Rhodanobacteraceae</taxon>
        <taxon>Tahibacter</taxon>
    </lineage>
</organism>
<dbReference type="InterPro" id="IPR013102">
    <property type="entry name" value="PYNP_C"/>
</dbReference>
<evidence type="ECO:0000256" key="2">
    <source>
        <dbReference type="ARBA" id="ARBA00022679"/>
    </source>
</evidence>
<evidence type="ECO:0000256" key="1">
    <source>
        <dbReference type="ARBA" id="ARBA00022676"/>
    </source>
</evidence>
<comment type="similarity">
    <text evidence="4">Belongs to the thymidine/pyrimidine-nucleoside phosphorylase family. Type 2 subfamily.</text>
</comment>
<dbReference type="Pfam" id="PF02885">
    <property type="entry name" value="Glycos_trans_3N"/>
    <property type="match status" value="1"/>
</dbReference>